<dbReference type="Proteomes" id="UP000273643">
    <property type="component" value="Unassembled WGS sequence"/>
</dbReference>
<dbReference type="EMBL" id="RJUK01000001">
    <property type="protein sequence ID" value="ROQ20133.1"/>
    <property type="molecule type" value="Genomic_DNA"/>
</dbReference>
<dbReference type="AlphaFoldDB" id="A0A3N1NVE2"/>
<organism evidence="2 3">
    <name type="scientific">Marinimicrobium koreense</name>
    <dbReference type="NCBI Taxonomy" id="306545"/>
    <lineage>
        <taxon>Bacteria</taxon>
        <taxon>Pseudomonadati</taxon>
        <taxon>Pseudomonadota</taxon>
        <taxon>Gammaproteobacteria</taxon>
        <taxon>Cellvibrionales</taxon>
        <taxon>Cellvibrionaceae</taxon>
        <taxon>Marinimicrobium</taxon>
    </lineage>
</organism>
<dbReference type="Pfam" id="PF13835">
    <property type="entry name" value="DUF4194"/>
    <property type="match status" value="1"/>
</dbReference>
<dbReference type="RefSeq" id="WP_123637355.1">
    <property type="nucleotide sequence ID" value="NZ_RJUK01000001.1"/>
</dbReference>
<evidence type="ECO:0000256" key="1">
    <source>
        <dbReference type="SAM" id="MobiDB-lite"/>
    </source>
</evidence>
<evidence type="ECO:0000313" key="3">
    <source>
        <dbReference type="Proteomes" id="UP000273643"/>
    </source>
</evidence>
<keyword evidence="3" id="KW-1185">Reference proteome</keyword>
<name>A0A3N1NVE2_9GAMM</name>
<sequence length="236" mass="27024">MSPLTDSLERALESHNLTLKEWRELIQRLLDYGVLCRDDSQVEAELYDRFERIEALVDDYLSLMGVRLQHDTRFQFVRLIPPGARVPGIEDESDEPFNGGFRTRLNQAEIALVLILRAEYDKAVRDGVIDEQGCATLSLEAVALASKNLLQRSLPEAMAERRQLFRRLRQLRLIHYAQEADLEQTDSWIKVRPLIVNLVNNEWLDNLRHDIEAEAPTAEVSGEAEPEGASIFSGER</sequence>
<dbReference type="InterPro" id="IPR025449">
    <property type="entry name" value="JetB"/>
</dbReference>
<reference evidence="2 3" key="1">
    <citation type="submission" date="2018-11" db="EMBL/GenBank/DDBJ databases">
        <title>Genomic Encyclopedia of Type Strains, Phase IV (KMG-IV): sequencing the most valuable type-strain genomes for metagenomic binning, comparative biology and taxonomic classification.</title>
        <authorList>
            <person name="Goeker M."/>
        </authorList>
    </citation>
    <scope>NUCLEOTIDE SEQUENCE [LARGE SCALE GENOMIC DNA]</scope>
    <source>
        <strain evidence="2 3">DSM 16974</strain>
    </source>
</reference>
<protein>
    <submittedName>
        <fullName evidence="2">Uncharacterized protein DUF4194</fullName>
    </submittedName>
</protein>
<gene>
    <name evidence="2" type="ORF">EDC38_0731</name>
</gene>
<feature type="region of interest" description="Disordered" evidence="1">
    <location>
        <begin position="215"/>
        <end position="236"/>
    </location>
</feature>
<comment type="caution">
    <text evidence="2">The sequence shown here is derived from an EMBL/GenBank/DDBJ whole genome shotgun (WGS) entry which is preliminary data.</text>
</comment>
<proteinExistence type="predicted"/>
<evidence type="ECO:0000313" key="2">
    <source>
        <dbReference type="EMBL" id="ROQ20133.1"/>
    </source>
</evidence>
<accession>A0A3N1NVE2</accession>
<dbReference type="OrthoDB" id="5800855at2"/>